<dbReference type="KEGG" id="mpl:Mpal_2292"/>
<dbReference type="SUPFAM" id="SSF63446">
    <property type="entry name" value="Type I dockerin domain"/>
    <property type="match status" value="1"/>
</dbReference>
<organism evidence="1 2">
    <name type="scientific">Methanosphaerula palustris (strain ATCC BAA-1556 / DSM 19958 / E1-9c)</name>
    <dbReference type="NCBI Taxonomy" id="521011"/>
    <lineage>
        <taxon>Archaea</taxon>
        <taxon>Methanobacteriati</taxon>
        <taxon>Methanobacteriota</taxon>
        <taxon>Stenosarchaea group</taxon>
        <taxon>Methanomicrobia</taxon>
        <taxon>Methanomicrobiales</taxon>
        <taxon>Methanoregulaceae</taxon>
        <taxon>Methanosphaerula</taxon>
    </lineage>
</organism>
<dbReference type="Proteomes" id="UP000002457">
    <property type="component" value="Chromosome"/>
</dbReference>
<reference evidence="1 2" key="1">
    <citation type="journal article" date="2015" name="Genome Announc.">
        <title>Complete Genome Sequence of Methanosphaerula palustris E1-9CT, a Hydrogenotrophic Methanogen Isolated from a Minerotrophic Fen Peatland.</title>
        <authorList>
            <person name="Cadillo-Quiroz H."/>
            <person name="Browne P."/>
            <person name="Kyrpides N."/>
            <person name="Woyke T."/>
            <person name="Goodwin L."/>
            <person name="Detter C."/>
            <person name="Yavitt J.B."/>
            <person name="Zinder S.H."/>
        </authorList>
    </citation>
    <scope>NUCLEOTIDE SEQUENCE [LARGE SCALE GENOMIC DNA]</scope>
    <source>
        <strain evidence="2">ATCC BAA-1556 / DSM 19958 / E1-9c</strain>
    </source>
</reference>
<dbReference type="GeneID" id="55593208"/>
<dbReference type="InterPro" id="IPR036439">
    <property type="entry name" value="Dockerin_dom_sf"/>
</dbReference>
<accession>B8GE77</accession>
<keyword evidence="2" id="KW-1185">Reference proteome</keyword>
<name>B8GE77_METPE</name>
<dbReference type="RefSeq" id="WP_012618897.1">
    <property type="nucleotide sequence ID" value="NC_011832.1"/>
</dbReference>
<evidence type="ECO:0000313" key="1">
    <source>
        <dbReference type="EMBL" id="ACL17578.1"/>
    </source>
</evidence>
<dbReference type="GO" id="GO:0000272">
    <property type="term" value="P:polysaccharide catabolic process"/>
    <property type="evidence" value="ECO:0007669"/>
    <property type="project" value="InterPro"/>
</dbReference>
<dbReference type="EMBL" id="CP001338">
    <property type="protein sequence ID" value="ACL17578.1"/>
    <property type="molecule type" value="Genomic_DNA"/>
</dbReference>
<dbReference type="HOGENOM" id="CLU_2177864_0_0_2"/>
<protein>
    <recommendedName>
        <fullName evidence="3">Dockerin domain-containing protein</fullName>
    </recommendedName>
</protein>
<evidence type="ECO:0000313" key="2">
    <source>
        <dbReference type="Proteomes" id="UP000002457"/>
    </source>
</evidence>
<sequence>MGMHRFTHVDPQTIVVTDTTITSLSFGEILEGMLPERPAPVPPGTNTPGDLNHEGLYEDINSNSLLDFSDVVVFFNQMDWITENDPVSAFDFNKKSRIDFNDIVILYNEQ</sequence>
<dbReference type="eggNOG" id="arCOG02516">
    <property type="taxonomic scope" value="Archaea"/>
</dbReference>
<dbReference type="OrthoDB" id="167814at2157"/>
<gene>
    <name evidence="1" type="ordered locus">Mpal_2292</name>
</gene>
<proteinExistence type="predicted"/>
<evidence type="ECO:0008006" key="3">
    <source>
        <dbReference type="Google" id="ProtNLM"/>
    </source>
</evidence>
<dbReference type="AlphaFoldDB" id="B8GE77"/>